<dbReference type="PANTHER" id="PTHR36303">
    <property type="entry name" value="2',3'-CYCLIC-NUCLEOTIDE 2'-PHOSPHODIESTERASE"/>
    <property type="match status" value="1"/>
</dbReference>
<dbReference type="InterPro" id="IPR005235">
    <property type="entry name" value="YmdB-like"/>
</dbReference>
<dbReference type="PIRSF" id="PIRSF004789">
    <property type="entry name" value="DR1281"/>
    <property type="match status" value="1"/>
</dbReference>
<dbReference type="Gene3D" id="3.60.21.10">
    <property type="match status" value="1"/>
</dbReference>
<comment type="caution">
    <text evidence="1">The sequence shown here is derived from an EMBL/GenBank/DDBJ whole genome shotgun (WGS) entry which is preliminary data.</text>
</comment>
<name>A0ABQ0NWZ0_9PROT</name>
<reference evidence="1" key="1">
    <citation type="submission" date="2013-04" db="EMBL/GenBank/DDBJ databases">
        <title>The genome sequencing project of 58 acetic acid bacteria.</title>
        <authorList>
            <person name="Okamoto-Kainuma A."/>
            <person name="Ishikawa M."/>
            <person name="Umino S."/>
            <person name="Koizumi Y."/>
            <person name="Shiwa Y."/>
            <person name="Yoshikawa H."/>
            <person name="Matsutani M."/>
            <person name="Matsushita K."/>
        </authorList>
    </citation>
    <scope>NUCLEOTIDE SEQUENCE</scope>
    <source>
        <strain evidence="1">DSM 15669</strain>
    </source>
</reference>
<accession>A0ABQ0NWZ0</accession>
<dbReference type="InterPro" id="IPR029052">
    <property type="entry name" value="Metallo-depent_PP-like"/>
</dbReference>
<dbReference type="Proteomes" id="UP001062901">
    <property type="component" value="Unassembled WGS sequence"/>
</dbReference>
<protein>
    <recommendedName>
        <fullName evidence="3">Metallophosphoesterase</fullName>
    </recommendedName>
</protein>
<gene>
    <name evidence="1" type="ORF">AA15669_0471</name>
</gene>
<proteinExistence type="predicted"/>
<evidence type="ECO:0000313" key="1">
    <source>
        <dbReference type="EMBL" id="GBQ05463.1"/>
    </source>
</evidence>
<keyword evidence="2" id="KW-1185">Reference proteome</keyword>
<dbReference type="Pfam" id="PF13277">
    <property type="entry name" value="YmdB"/>
    <property type="match status" value="1"/>
</dbReference>
<organism evidence="1 2">
    <name type="scientific">Saccharibacter floricola DSM 15669</name>
    <dbReference type="NCBI Taxonomy" id="1123227"/>
    <lineage>
        <taxon>Bacteria</taxon>
        <taxon>Pseudomonadati</taxon>
        <taxon>Pseudomonadota</taxon>
        <taxon>Alphaproteobacteria</taxon>
        <taxon>Acetobacterales</taxon>
        <taxon>Acetobacteraceae</taxon>
        <taxon>Saccharibacter</taxon>
    </lineage>
</organism>
<dbReference type="SUPFAM" id="SSF56300">
    <property type="entry name" value="Metallo-dependent phosphatases"/>
    <property type="match status" value="1"/>
</dbReference>
<evidence type="ECO:0008006" key="3">
    <source>
        <dbReference type="Google" id="ProtNLM"/>
    </source>
</evidence>
<evidence type="ECO:0000313" key="2">
    <source>
        <dbReference type="Proteomes" id="UP001062901"/>
    </source>
</evidence>
<dbReference type="PANTHER" id="PTHR36303:SF1">
    <property type="entry name" value="2',3'-CYCLIC-NUCLEOTIDE 2'-PHOSPHODIESTERASE"/>
    <property type="match status" value="1"/>
</dbReference>
<dbReference type="EMBL" id="BAQD01000005">
    <property type="protein sequence ID" value="GBQ05463.1"/>
    <property type="molecule type" value="Genomic_DNA"/>
</dbReference>
<sequence>MLKGLPRWREELRLDAVVVNAENASHGFGLSPQIARDLLEGGVDAITLGNHTWDRRDLIGQIDQFPQVVRPANYPAGTPGQGGCVVEVSRGRKILVVNVMGRVFMDALDDPFRAVENILSQHRLGVSVHAIVLDVHAETTSEKMGFGHLFDGRVSLVVGTHTHIPTADHRILPNGTAYQTDAGMCGDYDSVIGMEKNNAVRRLLKKVPTERFQPAMGTASVCGLMVETDDKTGLAVKVCPFRQGGELSAYMPDF</sequence>